<name>A0A8X7RMX2_BRACI</name>
<comment type="caution">
    <text evidence="1">The sequence shown here is derived from an EMBL/GenBank/DDBJ whole genome shotgun (WGS) entry which is preliminary data.</text>
</comment>
<evidence type="ECO:0000313" key="1">
    <source>
        <dbReference type="EMBL" id="KAG2291221.1"/>
    </source>
</evidence>
<dbReference type="OrthoDB" id="1113662at2759"/>
<sequence>MKKLVSLPPLPDSLLELDADNCKSLKRLDCSFRNPVIRLNFRNCFKLNQEARDLIIQTRTNEYSVFPGEEVPKCFFTYRSSGSESKASCITSGGNALTACYKRVEQLFRGHLYTFEVEVETEEVTSTELVFDFEVVYQHFEVDITECGVFQLM</sequence>
<protein>
    <submittedName>
        <fullName evidence="1">Uncharacterized protein</fullName>
    </submittedName>
</protein>
<dbReference type="EMBL" id="JAAMPC010000009">
    <property type="protein sequence ID" value="KAG2291221.1"/>
    <property type="molecule type" value="Genomic_DNA"/>
</dbReference>
<dbReference type="AlphaFoldDB" id="A0A8X7RMX2"/>
<proteinExistence type="predicted"/>
<reference evidence="1 2" key="1">
    <citation type="submission" date="2020-02" db="EMBL/GenBank/DDBJ databases">
        <authorList>
            <person name="Ma Q."/>
            <person name="Huang Y."/>
            <person name="Song X."/>
            <person name="Pei D."/>
        </authorList>
    </citation>
    <scope>NUCLEOTIDE SEQUENCE [LARGE SCALE GENOMIC DNA]</scope>
    <source>
        <strain evidence="1">Sxm20200214</strain>
        <tissue evidence="1">Leaf</tissue>
    </source>
</reference>
<dbReference type="Proteomes" id="UP000886595">
    <property type="component" value="Unassembled WGS sequence"/>
</dbReference>
<accession>A0A8X7RMX2</accession>
<keyword evidence="2" id="KW-1185">Reference proteome</keyword>
<evidence type="ECO:0000313" key="2">
    <source>
        <dbReference type="Proteomes" id="UP000886595"/>
    </source>
</evidence>
<organism evidence="1 2">
    <name type="scientific">Brassica carinata</name>
    <name type="common">Ethiopian mustard</name>
    <name type="synonym">Abyssinian cabbage</name>
    <dbReference type="NCBI Taxonomy" id="52824"/>
    <lineage>
        <taxon>Eukaryota</taxon>
        <taxon>Viridiplantae</taxon>
        <taxon>Streptophyta</taxon>
        <taxon>Embryophyta</taxon>
        <taxon>Tracheophyta</taxon>
        <taxon>Spermatophyta</taxon>
        <taxon>Magnoliopsida</taxon>
        <taxon>eudicotyledons</taxon>
        <taxon>Gunneridae</taxon>
        <taxon>Pentapetalae</taxon>
        <taxon>rosids</taxon>
        <taxon>malvids</taxon>
        <taxon>Brassicales</taxon>
        <taxon>Brassicaceae</taxon>
        <taxon>Brassiceae</taxon>
        <taxon>Brassica</taxon>
    </lineage>
</organism>
<gene>
    <name evidence="1" type="ORF">Bca52824_037890</name>
</gene>